<feature type="domain" description="Alpha-2-macroglobulin bait region" evidence="6">
    <location>
        <begin position="802"/>
        <end position="950"/>
    </location>
</feature>
<dbReference type="Pfam" id="PF17973">
    <property type="entry name" value="bMG10"/>
    <property type="match status" value="1"/>
</dbReference>
<sequence length="1696" mass="185824">MDSVLQVVAENLQSIMRYLFLVVFVVITFKHNSRRYRNRRPRWPGKTMKQLRLAVIATALLASFTLGGCDDKESASADSSAPAAQSSAAPAAKPQAADLQKLAQQSAGKPLKLLDASEVQLDGASTMVLTFSVPLDPNQDFGRVVHLVDKKDGKVDGAWELAPNLKELRLRHLEPNRELVLSVDRELLALNKVTFGMAYEKTLTTRDIAPSVGFASRGSLLPTKVVQGLPVMALNISSVDVNFYRVKPESLAAMVSQWEYRNSLSNWESDQLLKMADLVYTGRFDLNPARNTREKLLLPLSDIKPLQQPGVYLAVMNQAGHYNYSNAATLFTLSDVGLSLHRYHDRMDIFTQSLENGAAQSGVEVRLLNDKGQTLAEATSDSTGHARLDTPKEAALVLARMGEQTTMLDLNLPALDLAEFDTGGERGYSKQFFMFGPRDLYRPGETVIVNGLLRDSDGKPLSAQPVKFEVVRPDGQVARTQVVEPNNGLYQLTWTLDDQAATGQWVIRANTGDNQNRNWLFHVEDFMPERMALNLNVQKAPLAPADTVNIGIEGHYLYGAPAAGNSLQGQLYLRPLRDAVPQLPGFQFGNIAEENLSRSLDEVQLNLDDAGVAQISTESQWQDVRSPLRFIVQASLLESGGRPVTRRAEQAIWPADTLVGIRPQFGEKAVYDYRTDDTVNQPMVDENGNAGFDIVYANAQGEKVAVKGLKVRLVRERRDYYWNWSDSEGWLSQFDQKDLVEAEQTIDLAAGETGKVSFPVEWGSYRLEVVSPDELVSSMRFWAGYSWQDNSDGASAPRPDRVTLKIDKPFYQPGDTIKLHIAAPAAGKGYAMVESSEGPLWWQEIDVPEKGLDLEIPVDKAWKRHDLYLSTLVVRPGDKSRSATQKRAVGLLHLPMGDENRRLNLTLDTPAKMRPDSTLSVKVKASVKNGELPKQINVLVSAVDSGVLNITDYVTPDPWRGFFGKKRYGADIYDIYGQVIEGQGRLAALRFGGDGDELNRGGKPPVNHVTIIAEQAVPVQLNEQGEGTITLPVGDFNGELRVMAQAWSDDRFGSGEGKVIVAAPVIAEMSTPRFLAGGDTSRLALDITNLTEQPQQLNVNFSASGLVRMDTQTTEQVSLKAGGRTTLFVPVAASDGFGDGTIQAQITGLSLPGERFAPLKREWKIGVRPAYPAQTINSGAMLRAGEIWTVPASHLQGLNASTLEGRLLLSGRPPLNIARYIEELRAYPYGCLEQTTSGLFPSLYTSAAQLKALGIKGDTDEQRRAAVDIGIARLLEMQREEGGFGLWDKESPEEYWATAYVTDFLVRAGEQGYSVPADALNKANARLLRYLQDPGTIALRYSENNAASRFAVQAYAGLVLARQQKAPLGALRDAWEHRAQAGGGLPLVQLGVALKLMGDAPRSTAALDLGVKTERPRNLGWLGDYGSDLRDDALKLSLLQEYNLQADQQSTLLSALSDEAYGQRWLSTQESNALFLAGRNLVNQPGNWQAQTTLAGQFMSGDKAQSVALNADTLSALQVTNTAQTPLWIRLDSQGYPDAAPQPSGNVLHIERHYLNSKGESVSLSSLKSGELVLVWLNIWADKTVPDALVVDLLPAGLELENQNLANASASLSSAGGEAGELISRMQQMDIQHMEFRDDRFVAALPVNEGAYATLVYMARAVTPGTYKVPAPQVESMYVPQWRATGATIPALTIYP</sequence>
<dbReference type="PIRSF" id="PIRSF038980">
    <property type="entry name" value="A2M_bac"/>
    <property type="match status" value="1"/>
</dbReference>
<dbReference type="SMART" id="SM01419">
    <property type="entry name" value="Thiol-ester_cl"/>
    <property type="match status" value="1"/>
</dbReference>
<keyword evidence="9" id="KW-1185">Reference proteome</keyword>
<keyword evidence="3" id="KW-0646">Protease inhibitor</keyword>
<dbReference type="InterPro" id="IPR026284">
    <property type="entry name" value="A2MG_proteobact"/>
</dbReference>
<dbReference type="Pfam" id="PF21142">
    <property type="entry name" value="A2M_bMG2"/>
    <property type="match status" value="1"/>
</dbReference>
<feature type="transmembrane region" description="Helical" evidence="5">
    <location>
        <begin position="50"/>
        <end position="68"/>
    </location>
</feature>
<dbReference type="PANTHER" id="PTHR40094">
    <property type="entry name" value="ALPHA-2-MACROGLOBULIN HOMOLOG"/>
    <property type="match status" value="1"/>
</dbReference>
<keyword evidence="2" id="KW-0732">Signal</keyword>
<dbReference type="InterPro" id="IPR041203">
    <property type="entry name" value="Bact_A2M_MG5"/>
</dbReference>
<dbReference type="SUPFAM" id="SSF48239">
    <property type="entry name" value="Terpenoid cyclases/Protein prenyltransferases"/>
    <property type="match status" value="1"/>
</dbReference>
<dbReference type="SMART" id="SM01359">
    <property type="entry name" value="A2M_N_2"/>
    <property type="match status" value="1"/>
</dbReference>
<dbReference type="Pfam" id="PF17970">
    <property type="entry name" value="bMG1"/>
    <property type="match status" value="1"/>
</dbReference>
<dbReference type="InterPro" id="IPR021868">
    <property type="entry name" value="Alpha_2_Macroglob_MG3"/>
</dbReference>
<dbReference type="InterPro" id="IPR040639">
    <property type="entry name" value="A2MG_MG1"/>
</dbReference>
<evidence type="ECO:0000259" key="7">
    <source>
        <dbReference type="SMART" id="SM01360"/>
    </source>
</evidence>
<dbReference type="InterPro" id="IPR047565">
    <property type="entry name" value="Alpha-macroglob_thiol-ester_cl"/>
</dbReference>
<evidence type="ECO:0000256" key="2">
    <source>
        <dbReference type="ARBA" id="ARBA00022729"/>
    </source>
</evidence>
<evidence type="ECO:0000313" key="8">
    <source>
        <dbReference type="EMBL" id="CCJ79987.1"/>
    </source>
</evidence>
<keyword evidence="5" id="KW-1133">Transmembrane helix</keyword>
<comment type="function">
    <text evidence="3">Protects the bacterial cell from host peptidases.</text>
</comment>
<dbReference type="InterPro" id="IPR002890">
    <property type="entry name" value="MG2"/>
</dbReference>
<dbReference type="InterPro" id="IPR041246">
    <property type="entry name" value="Bact_MG10"/>
</dbReference>
<evidence type="ECO:0000259" key="6">
    <source>
        <dbReference type="SMART" id="SM01359"/>
    </source>
</evidence>
<evidence type="ECO:0000256" key="5">
    <source>
        <dbReference type="SAM" id="Phobius"/>
    </source>
</evidence>
<dbReference type="InterPro" id="IPR011625">
    <property type="entry name" value="A2M_N_BRD"/>
</dbReference>
<dbReference type="Gene3D" id="1.50.10.20">
    <property type="match status" value="1"/>
</dbReference>
<gene>
    <name evidence="8" type="ORF">BN134_696</name>
</gene>
<feature type="transmembrane region" description="Helical" evidence="5">
    <location>
        <begin position="12"/>
        <end position="29"/>
    </location>
</feature>
<name>A0ABM9Q3L5_9ENTR</name>
<dbReference type="SMART" id="SM01360">
    <property type="entry name" value="A2M"/>
    <property type="match status" value="1"/>
</dbReference>
<keyword evidence="5" id="KW-0812">Transmembrane</keyword>
<dbReference type="Pfam" id="PF00207">
    <property type="entry name" value="A2M"/>
    <property type="match status" value="1"/>
</dbReference>
<accession>A0ABM9Q3L5</accession>
<comment type="similarity">
    <text evidence="1">Belongs to the protease inhibitor I39 (alpha-2-macroglobulin) family. Bacterial alpha-2-macroglobulin subfamily.</text>
</comment>
<protein>
    <recommendedName>
        <fullName evidence="3">Alpha-2-macroglobulin</fullName>
    </recommendedName>
</protein>
<dbReference type="InterPro" id="IPR011626">
    <property type="entry name" value="Alpha-macroglobulin_TED"/>
</dbReference>
<dbReference type="InterPro" id="IPR051802">
    <property type="entry name" value="YfhM-like"/>
</dbReference>
<dbReference type="Proteomes" id="UP000009342">
    <property type="component" value="Unassembled WGS sequence"/>
</dbReference>
<keyword evidence="3 5" id="KW-0472">Membrane</keyword>
<dbReference type="InterPro" id="IPR001599">
    <property type="entry name" value="Macroglobln_a2"/>
</dbReference>
<dbReference type="Pfam" id="PF17972">
    <property type="entry name" value="bMG5"/>
    <property type="match status" value="1"/>
</dbReference>
<dbReference type="InterPro" id="IPR041462">
    <property type="entry name" value="Bact_A2M_MG6"/>
</dbReference>
<feature type="region of interest" description="Disordered" evidence="4">
    <location>
        <begin position="75"/>
        <end position="95"/>
    </location>
</feature>
<dbReference type="Pfam" id="PF21765">
    <property type="entry name" value="CUB_A2MG"/>
    <property type="match status" value="1"/>
</dbReference>
<dbReference type="Gene3D" id="2.60.40.1930">
    <property type="match status" value="1"/>
</dbReference>
<dbReference type="Pfam" id="PF01835">
    <property type="entry name" value="MG2"/>
    <property type="match status" value="1"/>
</dbReference>
<dbReference type="CDD" id="cd02891">
    <property type="entry name" value="A2M_like"/>
    <property type="match status" value="1"/>
</dbReference>
<evidence type="ECO:0000256" key="1">
    <source>
        <dbReference type="ARBA" id="ARBA00010556"/>
    </source>
</evidence>
<comment type="caution">
    <text evidence="8">The sequence shown here is derived from an EMBL/GenBank/DDBJ whole genome shotgun (WGS) entry which is preliminary data.</text>
</comment>
<evidence type="ECO:0000256" key="4">
    <source>
        <dbReference type="SAM" id="MobiDB-lite"/>
    </source>
</evidence>
<dbReference type="InterPro" id="IPR008930">
    <property type="entry name" value="Terpenoid_cyclase/PrenylTrfase"/>
</dbReference>
<keyword evidence="3" id="KW-1003">Cell membrane</keyword>
<evidence type="ECO:0000256" key="3">
    <source>
        <dbReference type="PIRNR" id="PIRNR038980"/>
    </source>
</evidence>
<dbReference type="InterPro" id="IPR049122">
    <property type="entry name" value="A2MG_CUB"/>
</dbReference>
<dbReference type="Pfam" id="PF17962">
    <property type="entry name" value="bMG6"/>
    <property type="match status" value="1"/>
</dbReference>
<dbReference type="PANTHER" id="PTHR40094:SF1">
    <property type="entry name" value="UBIQUITIN DOMAIN-CONTAINING PROTEIN"/>
    <property type="match status" value="1"/>
</dbReference>
<feature type="compositionally biased region" description="Low complexity" evidence="4">
    <location>
        <begin position="76"/>
        <end position="95"/>
    </location>
</feature>
<dbReference type="Pfam" id="PF07703">
    <property type="entry name" value="A2M_BRD"/>
    <property type="match status" value="1"/>
</dbReference>
<dbReference type="InterPro" id="IPR049120">
    <property type="entry name" value="A2M_bMG2"/>
</dbReference>
<dbReference type="EMBL" id="CAKZ01000033">
    <property type="protein sequence ID" value="CCJ79987.1"/>
    <property type="molecule type" value="Genomic_DNA"/>
</dbReference>
<feature type="domain" description="Alpha-2-macroglobulin" evidence="7">
    <location>
        <begin position="1016"/>
        <end position="1101"/>
    </location>
</feature>
<evidence type="ECO:0000313" key="9">
    <source>
        <dbReference type="Proteomes" id="UP000009342"/>
    </source>
</evidence>
<proteinExistence type="inferred from homology"/>
<dbReference type="Pfam" id="PF07678">
    <property type="entry name" value="TED_complement"/>
    <property type="match status" value="1"/>
</dbReference>
<dbReference type="Pfam" id="PF11974">
    <property type="entry name" value="bMG3"/>
    <property type="match status" value="1"/>
</dbReference>
<organism evidence="8 9">
    <name type="scientific">Cronobacter dublinensis 1210</name>
    <dbReference type="NCBI Taxonomy" id="1208656"/>
    <lineage>
        <taxon>Bacteria</taxon>
        <taxon>Pseudomonadati</taxon>
        <taxon>Pseudomonadota</taxon>
        <taxon>Gammaproteobacteria</taxon>
        <taxon>Enterobacterales</taxon>
        <taxon>Enterobacteriaceae</taxon>
        <taxon>Cronobacter</taxon>
    </lineage>
</organism>
<reference evidence="9" key="1">
    <citation type="journal article" date="2012" name="PLoS ONE">
        <title>Comparative analysis of genome sequences covering the seven cronobacter species.</title>
        <authorList>
            <person name="Joseph S."/>
            <person name="Desai P."/>
            <person name="Ji Y."/>
            <person name="Cummings C.A."/>
            <person name="Shih R."/>
            <person name="Degoricija L."/>
            <person name="Rico A."/>
            <person name="Brzoska P."/>
            <person name="Hamby S.E."/>
            <person name="Masood N."/>
            <person name="Hariri S."/>
            <person name="Sonbol H."/>
            <person name="Chuzhanova N."/>
            <person name="McClelland M."/>
            <person name="Furtado M.R."/>
            <person name="Forsythe S.J."/>
        </authorList>
    </citation>
    <scope>NUCLEOTIDE SEQUENCE [LARGE SCALE GENOMIC DNA]</scope>
    <source>
        <strain evidence="9">1210</strain>
    </source>
</reference>